<dbReference type="CDD" id="cd02513">
    <property type="entry name" value="CMP-NeuAc_Synthase"/>
    <property type="match status" value="1"/>
</dbReference>
<dbReference type="PANTHER" id="PTHR21485">
    <property type="entry name" value="HAD SUPERFAMILY MEMBERS CMAS AND KDSC"/>
    <property type="match status" value="1"/>
</dbReference>
<dbReference type="InterPro" id="IPR003329">
    <property type="entry name" value="Cytidylyl_trans"/>
</dbReference>
<dbReference type="PANTHER" id="PTHR21485:SF6">
    <property type="entry name" value="N-ACYLNEURAMINATE CYTIDYLYLTRANSFERASE-RELATED"/>
    <property type="match status" value="1"/>
</dbReference>
<keyword evidence="1" id="KW-0808">Transferase</keyword>
<dbReference type="OrthoDB" id="9805604at2"/>
<accession>A0A4Q9DJD5</accession>
<dbReference type="AlphaFoldDB" id="A0A4Q9DJD5"/>
<gene>
    <name evidence="1" type="ORF">EYB31_27680</name>
</gene>
<reference evidence="1 2" key="1">
    <citation type="submission" date="2019-02" db="EMBL/GenBank/DDBJ databases">
        <title>Paenibacillus sp. nov., isolated from surface-sterilized tissue of Thalictrum simplex L.</title>
        <authorList>
            <person name="Tuo L."/>
        </authorList>
    </citation>
    <scope>NUCLEOTIDE SEQUENCE [LARGE SCALE GENOMIC DNA]</scope>
    <source>
        <strain evidence="1 2">N2SHLJ1</strain>
    </source>
</reference>
<dbReference type="Pfam" id="PF02348">
    <property type="entry name" value="CTP_transf_3"/>
    <property type="match status" value="1"/>
</dbReference>
<dbReference type="SUPFAM" id="SSF53448">
    <property type="entry name" value="Nucleotide-diphospho-sugar transferases"/>
    <property type="match status" value="1"/>
</dbReference>
<dbReference type="InterPro" id="IPR029044">
    <property type="entry name" value="Nucleotide-diphossugar_trans"/>
</dbReference>
<evidence type="ECO:0000313" key="1">
    <source>
        <dbReference type="EMBL" id="TBL73011.1"/>
    </source>
</evidence>
<comment type="caution">
    <text evidence="1">The sequence shown here is derived from an EMBL/GenBank/DDBJ whole genome shotgun (WGS) entry which is preliminary data.</text>
</comment>
<sequence length="242" mass="27399">MISGKRVLAIISARGGSKGVPRKNIRDICGKPLIAWSIHAAEQSKYIDRLILTSDDDEIISVARKWGCEVPFVRPSELAQDHTPGIDPVLHAVQQVPGYDLIVQLQPTSPMRLSEDIDGCLEKLIEQEADACVTVTEPEKSPYWMYSLGLDDQLVPVIKMSEFATRRQDLPKVYVLNGAVYVARTDWLLRQKTFLTEETIGYCMPSERSVDIDNEFDFFIVEQILYRNLKKSGDFHENISRG</sequence>
<keyword evidence="1" id="KW-0548">Nucleotidyltransferase</keyword>
<dbReference type="Proteomes" id="UP000293142">
    <property type="component" value="Unassembled WGS sequence"/>
</dbReference>
<evidence type="ECO:0000313" key="2">
    <source>
        <dbReference type="Proteomes" id="UP000293142"/>
    </source>
</evidence>
<dbReference type="InterPro" id="IPR050793">
    <property type="entry name" value="CMP-NeuNAc_synthase"/>
</dbReference>
<name>A0A4Q9DJD5_9BACL</name>
<dbReference type="RefSeq" id="WP_131016730.1">
    <property type="nucleotide sequence ID" value="NZ_SIRE01000022.1"/>
</dbReference>
<dbReference type="Gene3D" id="3.90.550.10">
    <property type="entry name" value="Spore Coat Polysaccharide Biosynthesis Protein SpsA, Chain A"/>
    <property type="match status" value="1"/>
</dbReference>
<protein>
    <submittedName>
        <fullName evidence="1">Acylneuraminate cytidylyltransferase family protein</fullName>
    </submittedName>
</protein>
<organism evidence="1 2">
    <name type="scientific">Paenibacillus thalictri</name>
    <dbReference type="NCBI Taxonomy" id="2527873"/>
    <lineage>
        <taxon>Bacteria</taxon>
        <taxon>Bacillati</taxon>
        <taxon>Bacillota</taxon>
        <taxon>Bacilli</taxon>
        <taxon>Bacillales</taxon>
        <taxon>Paenibacillaceae</taxon>
        <taxon>Paenibacillus</taxon>
    </lineage>
</organism>
<dbReference type="GO" id="GO:0008781">
    <property type="term" value="F:N-acylneuraminate cytidylyltransferase activity"/>
    <property type="evidence" value="ECO:0007669"/>
    <property type="project" value="TreeGrafter"/>
</dbReference>
<dbReference type="EMBL" id="SIRE01000022">
    <property type="protein sequence ID" value="TBL73011.1"/>
    <property type="molecule type" value="Genomic_DNA"/>
</dbReference>
<keyword evidence="2" id="KW-1185">Reference proteome</keyword>
<proteinExistence type="predicted"/>